<evidence type="ECO:0000313" key="2">
    <source>
        <dbReference type="EMBL" id="GJS54752.1"/>
    </source>
</evidence>
<evidence type="ECO:0000256" key="1">
    <source>
        <dbReference type="SAM" id="MobiDB-lite"/>
    </source>
</evidence>
<comment type="caution">
    <text evidence="2">The sequence shown here is derived from an EMBL/GenBank/DDBJ whole genome shotgun (WGS) entry which is preliminary data.</text>
</comment>
<reference evidence="2" key="2">
    <citation type="submission" date="2022-01" db="EMBL/GenBank/DDBJ databases">
        <authorList>
            <person name="Yamashiro T."/>
            <person name="Shiraishi A."/>
            <person name="Satake H."/>
            <person name="Nakayama K."/>
        </authorList>
    </citation>
    <scope>NUCLEOTIDE SEQUENCE</scope>
</reference>
<gene>
    <name evidence="2" type="ORF">Tco_0628114</name>
</gene>
<protein>
    <submittedName>
        <fullName evidence="2">Uncharacterized protein</fullName>
    </submittedName>
</protein>
<sequence length="253" mass="28734">MAAAQGPKEESFRDLVACISCKRMSHIVMHADSILAKVLLVDNKCLMNDNLEIKRLEQENDHLFELLLYQDLVHICVNSFAVRNDCREMKQVKRKENVVEIDVRLNNPNVIAPRMFKLDLAPLAPKLLNNRDAHIYYITHSREHADILCDIVEHTRALRPLDNDVDSACKIVQRIQEVIVYVKDTCPSLTKPSEKLVVVTLLNKNKKVRFAEATTSSSNTKKQADSYKTQDSNKPMLPSTGMKSSTSAITTFK</sequence>
<feature type="region of interest" description="Disordered" evidence="1">
    <location>
        <begin position="212"/>
        <end position="253"/>
    </location>
</feature>
<name>A0ABQ4WPC2_9ASTR</name>
<accession>A0ABQ4WPC2</accession>
<proteinExistence type="predicted"/>
<keyword evidence="3" id="KW-1185">Reference proteome</keyword>
<evidence type="ECO:0000313" key="3">
    <source>
        <dbReference type="Proteomes" id="UP001151760"/>
    </source>
</evidence>
<feature type="compositionally biased region" description="Polar residues" evidence="1">
    <location>
        <begin position="241"/>
        <end position="253"/>
    </location>
</feature>
<dbReference type="Proteomes" id="UP001151760">
    <property type="component" value="Unassembled WGS sequence"/>
</dbReference>
<organism evidence="2 3">
    <name type="scientific">Tanacetum coccineum</name>
    <dbReference type="NCBI Taxonomy" id="301880"/>
    <lineage>
        <taxon>Eukaryota</taxon>
        <taxon>Viridiplantae</taxon>
        <taxon>Streptophyta</taxon>
        <taxon>Embryophyta</taxon>
        <taxon>Tracheophyta</taxon>
        <taxon>Spermatophyta</taxon>
        <taxon>Magnoliopsida</taxon>
        <taxon>eudicotyledons</taxon>
        <taxon>Gunneridae</taxon>
        <taxon>Pentapetalae</taxon>
        <taxon>asterids</taxon>
        <taxon>campanulids</taxon>
        <taxon>Asterales</taxon>
        <taxon>Asteraceae</taxon>
        <taxon>Asteroideae</taxon>
        <taxon>Anthemideae</taxon>
        <taxon>Anthemidinae</taxon>
        <taxon>Tanacetum</taxon>
    </lineage>
</organism>
<reference evidence="2" key="1">
    <citation type="journal article" date="2022" name="Int. J. Mol. Sci.">
        <title>Draft Genome of Tanacetum Coccineum: Genomic Comparison of Closely Related Tanacetum-Family Plants.</title>
        <authorList>
            <person name="Yamashiro T."/>
            <person name="Shiraishi A."/>
            <person name="Nakayama K."/>
            <person name="Satake H."/>
        </authorList>
    </citation>
    <scope>NUCLEOTIDE SEQUENCE</scope>
</reference>
<feature type="compositionally biased region" description="Polar residues" evidence="1">
    <location>
        <begin position="213"/>
        <end position="233"/>
    </location>
</feature>
<dbReference type="EMBL" id="BQNB010008821">
    <property type="protein sequence ID" value="GJS54752.1"/>
    <property type="molecule type" value="Genomic_DNA"/>
</dbReference>